<evidence type="ECO:0000259" key="5">
    <source>
        <dbReference type="Pfam" id="PF02826"/>
    </source>
</evidence>
<organism evidence="6">
    <name type="scientific">Attheya septentrionalis</name>
    <dbReference type="NCBI Taxonomy" id="420275"/>
    <lineage>
        <taxon>Eukaryota</taxon>
        <taxon>Sar</taxon>
        <taxon>Stramenopiles</taxon>
        <taxon>Ochrophyta</taxon>
        <taxon>Bacillariophyta</taxon>
        <taxon>Coscinodiscophyceae</taxon>
        <taxon>Chaetocerotophycidae</taxon>
        <taxon>Chaetocerotales</taxon>
        <taxon>Attheyaceae</taxon>
        <taxon>Attheya</taxon>
    </lineage>
</organism>
<dbReference type="Gene3D" id="2.60.120.10">
    <property type="entry name" value="Jelly Rolls"/>
    <property type="match status" value="1"/>
</dbReference>
<dbReference type="GO" id="GO:0016616">
    <property type="term" value="F:oxidoreductase activity, acting on the CH-OH group of donors, NAD or NADP as acceptor"/>
    <property type="evidence" value="ECO:0007669"/>
    <property type="project" value="InterPro"/>
</dbReference>
<dbReference type="InterPro" id="IPR029752">
    <property type="entry name" value="D-isomer_DH_CS1"/>
</dbReference>
<dbReference type="AlphaFoldDB" id="A0A7S2U780"/>
<evidence type="ECO:0000313" key="6">
    <source>
        <dbReference type="EMBL" id="CAD9809418.1"/>
    </source>
</evidence>
<evidence type="ECO:0008006" key="7">
    <source>
        <dbReference type="Google" id="ProtNLM"/>
    </source>
</evidence>
<dbReference type="SUPFAM" id="SSF51206">
    <property type="entry name" value="cAMP-binding domain-like"/>
    <property type="match status" value="1"/>
</dbReference>
<dbReference type="Gene3D" id="3.40.50.720">
    <property type="entry name" value="NAD(P)-binding Rossmann-like Domain"/>
    <property type="match status" value="2"/>
</dbReference>
<dbReference type="InterPro" id="IPR029753">
    <property type="entry name" value="D-isomer_DH_CS"/>
</dbReference>
<feature type="domain" description="D-isomer specific 2-hydroxyacid dehydrogenase NAD-binding" evidence="5">
    <location>
        <begin position="303"/>
        <end position="490"/>
    </location>
</feature>
<dbReference type="PANTHER" id="PTHR43026:SF1">
    <property type="entry name" value="2-HYDROXYACID DEHYDROGENASE HOMOLOG 1-RELATED"/>
    <property type="match status" value="1"/>
</dbReference>
<proteinExistence type="inferred from homology"/>
<dbReference type="SUPFAM" id="SSF51735">
    <property type="entry name" value="NAD(P)-binding Rossmann-fold domains"/>
    <property type="match status" value="1"/>
</dbReference>
<dbReference type="PROSITE" id="PS00671">
    <property type="entry name" value="D_2_HYDROXYACID_DH_3"/>
    <property type="match status" value="1"/>
</dbReference>
<dbReference type="PROSITE" id="PS00065">
    <property type="entry name" value="D_2_HYDROXYACID_DH_1"/>
    <property type="match status" value="1"/>
</dbReference>
<protein>
    <recommendedName>
        <fullName evidence="7">Cyclic nucleotide-binding domain-containing protein</fullName>
    </recommendedName>
</protein>
<dbReference type="InterPro" id="IPR058205">
    <property type="entry name" value="D-LDH-like"/>
</dbReference>
<dbReference type="InterPro" id="IPR018490">
    <property type="entry name" value="cNMP-bd_dom_sf"/>
</dbReference>
<dbReference type="InterPro" id="IPR006140">
    <property type="entry name" value="D-isomer_DH_NAD-bd"/>
</dbReference>
<keyword evidence="2" id="KW-0560">Oxidoreductase</keyword>
<evidence type="ECO:0000256" key="2">
    <source>
        <dbReference type="ARBA" id="ARBA00023002"/>
    </source>
</evidence>
<reference evidence="6" key="1">
    <citation type="submission" date="2021-01" db="EMBL/GenBank/DDBJ databases">
        <authorList>
            <person name="Corre E."/>
            <person name="Pelletier E."/>
            <person name="Niang G."/>
            <person name="Scheremetjew M."/>
            <person name="Finn R."/>
            <person name="Kale V."/>
            <person name="Holt S."/>
            <person name="Cochrane G."/>
            <person name="Meng A."/>
            <person name="Brown T."/>
            <person name="Cohen L."/>
        </authorList>
    </citation>
    <scope>NUCLEOTIDE SEQUENCE</scope>
    <source>
        <strain evidence="6">CCMP2084</strain>
    </source>
</reference>
<gene>
    <name evidence="6" type="ORF">ASEP1449_LOCUS1241</name>
</gene>
<evidence type="ECO:0000256" key="3">
    <source>
        <dbReference type="ARBA" id="ARBA00023027"/>
    </source>
</evidence>
<accession>A0A7S2U780</accession>
<evidence type="ECO:0000259" key="4">
    <source>
        <dbReference type="Pfam" id="PF00389"/>
    </source>
</evidence>
<feature type="domain" description="D-isomer specific 2-hydroxyacid dehydrogenase catalytic" evidence="4">
    <location>
        <begin position="209"/>
        <end position="515"/>
    </location>
</feature>
<dbReference type="Pfam" id="PF02826">
    <property type="entry name" value="2-Hacid_dh_C"/>
    <property type="match status" value="1"/>
</dbReference>
<dbReference type="PANTHER" id="PTHR43026">
    <property type="entry name" value="2-HYDROXYACID DEHYDROGENASE HOMOLOG 1-RELATED"/>
    <property type="match status" value="1"/>
</dbReference>
<sequence length="544" mass="59775">MSSIENARSILKETNWFGDASESFRDSLAAKMKLVEVQDVHVFATEGMPMENMIIIEQGILVRSKLSGLVDDDLPMMTIDFSSEAAVEASVQLDEIEGRGRIAGILHCVVESDSLAYATIRSKGPAKVWIVSAQELREVVSSNPQHSLEMISVMAKVMRMSSKSLRGLLKNGKQTGKEKGNNTVRVLCYDSTSWVLDSFKPAVEEFNKKFGKSDFTIEMDYTTDRLSPRSSTYAAGYDAVCLFVNDNANSDIIKNLSLLGVKMIAMRCAGFDRVDTKAARAHQLSVARVPAYSPYAVAEHAVTLLLSLNRKIYKASTRVRMANFTLDTGIMGMDIHGKTIGVMGTGKIGQILCNILKGFGSTILCYDVFENEDLKKAGATYVSQDEIFARCDVIFLMMPLLPATHHTINENVLPKLKKGVLLINTARGGLIDTNALISGLESGIIGGCGLDVYENESEYFFQDWSAKTVKDPALTSLLGNSHVLLTAHQAFFTKEAVDKIVDTTLNNISEWKKGRHGQEHPNNCIPAMEILDLPKTPSKPPPQK</sequence>
<keyword evidence="3" id="KW-0520">NAD</keyword>
<dbReference type="GO" id="GO:0051287">
    <property type="term" value="F:NAD binding"/>
    <property type="evidence" value="ECO:0007669"/>
    <property type="project" value="InterPro"/>
</dbReference>
<dbReference type="SUPFAM" id="SSF52283">
    <property type="entry name" value="Formate/glycerate dehydrogenase catalytic domain-like"/>
    <property type="match status" value="1"/>
</dbReference>
<dbReference type="EMBL" id="HBHQ01001958">
    <property type="protein sequence ID" value="CAD9809418.1"/>
    <property type="molecule type" value="Transcribed_RNA"/>
</dbReference>
<evidence type="ECO:0000256" key="1">
    <source>
        <dbReference type="ARBA" id="ARBA00005854"/>
    </source>
</evidence>
<comment type="similarity">
    <text evidence="1">Belongs to the D-isomer specific 2-hydroxyacid dehydrogenase family.</text>
</comment>
<dbReference type="InterPro" id="IPR036291">
    <property type="entry name" value="NAD(P)-bd_dom_sf"/>
</dbReference>
<dbReference type="InterPro" id="IPR006139">
    <property type="entry name" value="D-isomer_2_OHA_DH_cat_dom"/>
</dbReference>
<dbReference type="Pfam" id="PF00389">
    <property type="entry name" value="2-Hacid_dh"/>
    <property type="match status" value="1"/>
</dbReference>
<dbReference type="CDD" id="cd12183">
    <property type="entry name" value="LDH_like_2"/>
    <property type="match status" value="1"/>
</dbReference>
<name>A0A7S2U780_9STRA</name>
<dbReference type="InterPro" id="IPR014710">
    <property type="entry name" value="RmlC-like_jellyroll"/>
</dbReference>